<evidence type="ECO:0000256" key="1">
    <source>
        <dbReference type="SAM" id="Phobius"/>
    </source>
</evidence>
<dbReference type="Proteomes" id="UP001141806">
    <property type="component" value="Unassembled WGS sequence"/>
</dbReference>
<organism evidence="3 4">
    <name type="scientific">Protea cynaroides</name>
    <dbReference type="NCBI Taxonomy" id="273540"/>
    <lineage>
        <taxon>Eukaryota</taxon>
        <taxon>Viridiplantae</taxon>
        <taxon>Streptophyta</taxon>
        <taxon>Embryophyta</taxon>
        <taxon>Tracheophyta</taxon>
        <taxon>Spermatophyta</taxon>
        <taxon>Magnoliopsida</taxon>
        <taxon>Proteales</taxon>
        <taxon>Proteaceae</taxon>
        <taxon>Protea</taxon>
    </lineage>
</organism>
<sequence>MDQADDSDVVSQMRYILESNHSSIVADQICDNSHKLGIFQVLIDRKINYRDLHNGIFSFNDAKWKEQRPCRIVRSISKGFRISMDKRDQPMDAVFLDELCFGIAYKSNKPKVVMSPENCTTMKEGRVEALIVMFGALDELFEKTRVRLKDISVLVRTSLGSQVNLEALRVEELEVVKLFHLFPQTVYSSILSIEVVLAIICAFILLNLQKPLLKANLANLIKLEVPCNADAYESTVPSQGAFYPEMTQIMINLAFFLNSTGSSFLVNIDPFQSLCLRVMDLWFFWRRHKKRKKKNMFVKVVETNTDSVTLR</sequence>
<comment type="caution">
    <text evidence="3">The sequence shown here is derived from an EMBL/GenBank/DDBJ whole genome shotgun (WGS) entry which is preliminary data.</text>
</comment>
<proteinExistence type="predicted"/>
<evidence type="ECO:0000313" key="4">
    <source>
        <dbReference type="Proteomes" id="UP001141806"/>
    </source>
</evidence>
<feature type="transmembrane region" description="Helical" evidence="1">
    <location>
        <begin position="186"/>
        <end position="206"/>
    </location>
</feature>
<name>A0A9Q0KAB4_9MAGN</name>
<keyword evidence="1" id="KW-0472">Membrane</keyword>
<dbReference type="GO" id="GO:0016020">
    <property type="term" value="C:membrane"/>
    <property type="evidence" value="ECO:0007669"/>
    <property type="project" value="InterPro"/>
</dbReference>
<dbReference type="PANTHER" id="PTHR32227">
    <property type="entry name" value="GLUCAN ENDO-1,3-BETA-GLUCOSIDASE BG1-RELATED-RELATED"/>
    <property type="match status" value="1"/>
</dbReference>
<gene>
    <name evidence="3" type="ORF">NE237_018697</name>
</gene>
<dbReference type="GO" id="GO:0006633">
    <property type="term" value="P:fatty acid biosynthetic process"/>
    <property type="evidence" value="ECO:0007669"/>
    <property type="project" value="InterPro"/>
</dbReference>
<evidence type="ECO:0000313" key="3">
    <source>
        <dbReference type="EMBL" id="KAJ4966848.1"/>
    </source>
</evidence>
<reference evidence="3" key="1">
    <citation type="journal article" date="2023" name="Plant J.">
        <title>The genome of the king protea, Protea cynaroides.</title>
        <authorList>
            <person name="Chang J."/>
            <person name="Duong T.A."/>
            <person name="Schoeman C."/>
            <person name="Ma X."/>
            <person name="Roodt D."/>
            <person name="Barker N."/>
            <person name="Li Z."/>
            <person name="Van de Peer Y."/>
            <person name="Mizrachi E."/>
        </authorList>
    </citation>
    <scope>NUCLEOTIDE SEQUENCE</scope>
    <source>
        <tissue evidence="3">Young leaves</tissue>
    </source>
</reference>
<dbReference type="GO" id="GO:0005975">
    <property type="term" value="P:carbohydrate metabolic process"/>
    <property type="evidence" value="ECO:0007669"/>
    <property type="project" value="InterPro"/>
</dbReference>
<dbReference type="GO" id="GO:0016747">
    <property type="term" value="F:acyltransferase activity, transferring groups other than amino-acyl groups"/>
    <property type="evidence" value="ECO:0007669"/>
    <property type="project" value="InterPro"/>
</dbReference>
<protein>
    <recommendedName>
        <fullName evidence="2">FAE domain-containing protein</fullName>
    </recommendedName>
</protein>
<feature type="domain" description="FAE" evidence="2">
    <location>
        <begin position="102"/>
        <end position="156"/>
    </location>
</feature>
<dbReference type="AlphaFoldDB" id="A0A9Q0KAB4"/>
<dbReference type="EMBL" id="JAMYWD010000007">
    <property type="protein sequence ID" value="KAJ4966848.1"/>
    <property type="molecule type" value="Genomic_DNA"/>
</dbReference>
<dbReference type="GO" id="GO:0004553">
    <property type="term" value="F:hydrolase activity, hydrolyzing O-glycosyl compounds"/>
    <property type="evidence" value="ECO:0007669"/>
    <property type="project" value="InterPro"/>
</dbReference>
<keyword evidence="1" id="KW-0812">Transmembrane</keyword>
<keyword evidence="4" id="KW-1185">Reference proteome</keyword>
<evidence type="ECO:0000259" key="2">
    <source>
        <dbReference type="Pfam" id="PF08392"/>
    </source>
</evidence>
<dbReference type="Gene3D" id="3.20.20.80">
    <property type="entry name" value="Glycosidases"/>
    <property type="match status" value="1"/>
</dbReference>
<dbReference type="InterPro" id="IPR044965">
    <property type="entry name" value="Glyco_hydro_17_plant"/>
</dbReference>
<dbReference type="Pfam" id="PF08392">
    <property type="entry name" value="FAE1_CUT1_RppA"/>
    <property type="match status" value="1"/>
</dbReference>
<keyword evidence="1" id="KW-1133">Transmembrane helix</keyword>
<dbReference type="InterPro" id="IPR013601">
    <property type="entry name" value="FAE1_typ3_polyketide_synth"/>
</dbReference>
<accession>A0A9Q0KAB4</accession>